<comment type="catalytic activity">
    <reaction evidence="8">
        <text>L-threonyl-[protein] + ATP = O-phospho-L-threonyl-[protein] + ADP + H(+)</text>
        <dbReference type="Rhea" id="RHEA:46608"/>
        <dbReference type="Rhea" id="RHEA-COMP:11060"/>
        <dbReference type="Rhea" id="RHEA-COMP:11605"/>
        <dbReference type="ChEBI" id="CHEBI:15378"/>
        <dbReference type="ChEBI" id="CHEBI:30013"/>
        <dbReference type="ChEBI" id="CHEBI:30616"/>
        <dbReference type="ChEBI" id="CHEBI:61977"/>
        <dbReference type="ChEBI" id="CHEBI:456216"/>
        <dbReference type="EC" id="2.7.11.1"/>
    </reaction>
</comment>
<dbReference type="PROSITE" id="PS00107">
    <property type="entry name" value="PROTEIN_KINASE_ATP"/>
    <property type="match status" value="1"/>
</dbReference>
<feature type="region of interest" description="Disordered" evidence="11">
    <location>
        <begin position="758"/>
        <end position="806"/>
    </location>
</feature>
<dbReference type="EMBL" id="JAZHXJ010000007">
    <property type="protein sequence ID" value="KAL1883403.1"/>
    <property type="molecule type" value="Genomic_DNA"/>
</dbReference>
<feature type="region of interest" description="Disordered" evidence="11">
    <location>
        <begin position="922"/>
        <end position="973"/>
    </location>
</feature>
<dbReference type="Gene3D" id="3.30.310.220">
    <property type="entry name" value="Fungal kinase associated-1 domain"/>
    <property type="match status" value="1"/>
</dbReference>
<evidence type="ECO:0000256" key="4">
    <source>
        <dbReference type="ARBA" id="ARBA00022679"/>
    </source>
</evidence>
<evidence type="ECO:0000256" key="3">
    <source>
        <dbReference type="ARBA" id="ARBA00022553"/>
    </source>
</evidence>
<feature type="compositionally biased region" description="Basic and acidic residues" evidence="11">
    <location>
        <begin position="651"/>
        <end position="664"/>
    </location>
</feature>
<keyword evidence="4" id="KW-0808">Transferase</keyword>
<evidence type="ECO:0000256" key="6">
    <source>
        <dbReference type="ARBA" id="ARBA00022777"/>
    </source>
</evidence>
<comment type="catalytic activity">
    <reaction evidence="9">
        <text>L-seryl-[protein] + ATP = O-phospho-L-seryl-[protein] + ADP + H(+)</text>
        <dbReference type="Rhea" id="RHEA:17989"/>
        <dbReference type="Rhea" id="RHEA-COMP:9863"/>
        <dbReference type="Rhea" id="RHEA-COMP:11604"/>
        <dbReference type="ChEBI" id="CHEBI:15378"/>
        <dbReference type="ChEBI" id="CHEBI:29999"/>
        <dbReference type="ChEBI" id="CHEBI:30616"/>
        <dbReference type="ChEBI" id="CHEBI:83421"/>
        <dbReference type="ChEBI" id="CHEBI:456216"/>
        <dbReference type="EC" id="2.7.11.1"/>
    </reaction>
</comment>
<dbReference type="PROSITE" id="PS50011">
    <property type="entry name" value="PROTEIN_KINASE_DOM"/>
    <property type="match status" value="1"/>
</dbReference>
<evidence type="ECO:0000259" key="12">
    <source>
        <dbReference type="PROSITE" id="PS50011"/>
    </source>
</evidence>
<feature type="compositionally biased region" description="Low complexity" evidence="11">
    <location>
        <begin position="683"/>
        <end position="698"/>
    </location>
</feature>
<keyword evidence="5 10" id="KW-0547">Nucleotide-binding</keyword>
<evidence type="ECO:0000256" key="10">
    <source>
        <dbReference type="PROSITE-ProRule" id="PRU10141"/>
    </source>
</evidence>
<dbReference type="InterPro" id="IPR031850">
    <property type="entry name" value="Fungal_KA1_dom"/>
</dbReference>
<evidence type="ECO:0000256" key="5">
    <source>
        <dbReference type="ARBA" id="ARBA00022741"/>
    </source>
</evidence>
<feature type="region of interest" description="Disordered" evidence="11">
    <location>
        <begin position="589"/>
        <end position="700"/>
    </location>
</feature>
<evidence type="ECO:0000256" key="1">
    <source>
        <dbReference type="ARBA" id="ARBA00012513"/>
    </source>
</evidence>
<reference evidence="13 14" key="1">
    <citation type="journal article" date="2024" name="Commun. Biol.">
        <title>Comparative genomic analysis of thermophilic fungi reveals convergent evolutionary adaptations and gene losses.</title>
        <authorList>
            <person name="Steindorff A.S."/>
            <person name="Aguilar-Pontes M.V."/>
            <person name="Robinson A.J."/>
            <person name="Andreopoulos B."/>
            <person name="LaButti K."/>
            <person name="Kuo A."/>
            <person name="Mondo S."/>
            <person name="Riley R."/>
            <person name="Otillar R."/>
            <person name="Haridas S."/>
            <person name="Lipzen A."/>
            <person name="Grimwood J."/>
            <person name="Schmutz J."/>
            <person name="Clum A."/>
            <person name="Reid I.D."/>
            <person name="Moisan M.C."/>
            <person name="Butler G."/>
            <person name="Nguyen T.T.M."/>
            <person name="Dewar K."/>
            <person name="Conant G."/>
            <person name="Drula E."/>
            <person name="Henrissat B."/>
            <person name="Hansel C."/>
            <person name="Singer S."/>
            <person name="Hutchinson M.I."/>
            <person name="de Vries R.P."/>
            <person name="Natvig D.O."/>
            <person name="Powell A.J."/>
            <person name="Tsang A."/>
            <person name="Grigoriev I.V."/>
        </authorList>
    </citation>
    <scope>NUCLEOTIDE SEQUENCE [LARGE SCALE GENOMIC DNA]</scope>
    <source>
        <strain evidence="13 14">ATCC 24622</strain>
    </source>
</reference>
<keyword evidence="2" id="KW-0723">Serine/threonine-protein kinase</keyword>
<comment type="caution">
    <text evidence="13">The sequence shown here is derived from an EMBL/GenBank/DDBJ whole genome shotgun (WGS) entry which is preliminary data.</text>
</comment>
<dbReference type="SMART" id="SM00220">
    <property type="entry name" value="S_TKc"/>
    <property type="match status" value="1"/>
</dbReference>
<keyword evidence="3" id="KW-0597">Phosphoprotein</keyword>
<dbReference type="SUPFAM" id="SSF56112">
    <property type="entry name" value="Protein kinase-like (PK-like)"/>
    <property type="match status" value="1"/>
</dbReference>
<dbReference type="PANTHER" id="PTHR43895:SF32">
    <property type="entry name" value="SERINE_THREONINE-PROTEIN KINASE CHK1"/>
    <property type="match status" value="1"/>
</dbReference>
<feature type="compositionally biased region" description="Polar residues" evidence="11">
    <location>
        <begin position="952"/>
        <end position="961"/>
    </location>
</feature>
<feature type="region of interest" description="Disordered" evidence="11">
    <location>
        <begin position="1024"/>
        <end position="1049"/>
    </location>
</feature>
<dbReference type="InterPro" id="IPR043024">
    <property type="entry name" value="KA1_sf_fungal"/>
</dbReference>
<dbReference type="InterPro" id="IPR017441">
    <property type="entry name" value="Protein_kinase_ATP_BS"/>
</dbReference>
<evidence type="ECO:0000256" key="11">
    <source>
        <dbReference type="SAM" id="MobiDB-lite"/>
    </source>
</evidence>
<gene>
    <name evidence="13" type="ORF">VTK73DRAFT_8970</name>
</gene>
<feature type="binding site" evidence="10">
    <location>
        <position position="157"/>
    </location>
    <ligand>
        <name>ATP</name>
        <dbReference type="ChEBI" id="CHEBI:30616"/>
    </ligand>
</feature>
<dbReference type="Proteomes" id="UP001586593">
    <property type="component" value="Unassembled WGS sequence"/>
</dbReference>
<sequence length="1269" mass="141860">MEKPRSSKVQPPREPLSDATGRINNAAPSKGRDNKSIGPGHDSMILKSKEESRGASKAVPTVSVARQPENALAPDFEMVHDSRHLAVTNPDPDETNDARRVSQFSNISSTASSIRARKTHIGPWQLGKTLGKGSSARVRAARHRVTHQFAAVKIVAKNTAHITQAGSLAKLDKIDRIEGDSPDGVRRMPLAIEREVAILKLIQHPNIVRLYDIWENRSEIYLVLEYVEKGDLFEFINWQGRLREEEAIFYFRQMMSAIQYCHSLNICHRDLKPENILLTSDGQVKIADFGMAALHQSPTHQLRTACGSPHYAAPELLKQRMYKGESADIWSMGVILFAMLAGRLPFDEPEIHVMLAKAKMGDYEMPSYLSADAKDLIHRILQVEPHRRISMAQMWKHPLIRKYDYLDDLNANGGQPPDIRRDAQLKPLDEEDIDPQILRQLRSVWHAFSEEQLKEKLLSNKPNDEKLFYRLLYNYREAQLENFNPQLPYSKSDFHHLRPPNLGKRISTCQFTQPSRKGHARNVSRFTVISNVAETESGTIQSYDPYNASRILQPCQSQVSHAKIIVHRNSPEPSTVAESGVVSHSYRSYKSLGGTLRRKPKMDSQRSGKAAHLKSPRSSMSSIQSSRTGVSHVRPNTRRKRGVDFSAVRKQPGEARRPDNERSRKAPASIAGDNTTYGRDVKSPSSPIKKTKTPSPTSAQTMAVVAKSPDESIVWTEELKQLGHKIAEHCDEAFRSSLLTSPSEGNRACAREASPLSFSLESPPVQNQTSGVQPPIEPPARTSSRPWDSRPLPPIPIEEEPTTPEPQTAKIISIADSKTFRGQAITKILSKNPRHTTRPAVAPLIPERRTVSAPVYSQYATRDMNALPLINEGTAESSSKSGPNQGRIVSAPADATGPLPSPNKAYGLDYLARIENTIRVVHSPQDQKSSKAVEIPEPLSLGRKSSRDVYDTQRSQGTRSRMSLRDQAAQGGSQNSISAAVCAASRATSCATSQDNGTGDEENIKKSSVGAPKKMSWFRRQVKDHEGSSLPPGTTIHAKEPTSANHNYQSDSVCVDETSTDQKPKKKGFILPFWKTGRNDVKFSSDREQFELASPDFEASLNSKHRRPAASPAQGTGMYTWFDNDSGGRKIEVHQNWLARLFRVKPATRYLCLTMSRRRARQEIAILLREWRKYGIKDVEVDKRRNLVFARVGPKNYLNMKEVSFAAEIMTVIEHGKRNHLSIVRFTQERGAASSFHKVVDTMHSVLCSRNLAVADKRKAKMMIKTLNS</sequence>
<protein>
    <recommendedName>
        <fullName evidence="1">non-specific serine/threonine protein kinase</fullName>
        <ecNumber evidence="1">2.7.11.1</ecNumber>
    </recommendedName>
</protein>
<feature type="domain" description="Protein kinase" evidence="12">
    <location>
        <begin position="124"/>
        <end position="400"/>
    </location>
</feature>
<dbReference type="EC" id="2.7.11.1" evidence="1"/>
<evidence type="ECO:0000256" key="2">
    <source>
        <dbReference type="ARBA" id="ARBA00022527"/>
    </source>
</evidence>
<keyword evidence="14" id="KW-1185">Reference proteome</keyword>
<dbReference type="InterPro" id="IPR008271">
    <property type="entry name" value="Ser/Thr_kinase_AS"/>
</dbReference>
<evidence type="ECO:0000313" key="13">
    <source>
        <dbReference type="EMBL" id="KAL1883403.1"/>
    </source>
</evidence>
<evidence type="ECO:0000313" key="14">
    <source>
        <dbReference type="Proteomes" id="UP001586593"/>
    </source>
</evidence>
<feature type="region of interest" description="Disordered" evidence="11">
    <location>
        <begin position="873"/>
        <end position="902"/>
    </location>
</feature>
<evidence type="ECO:0000256" key="8">
    <source>
        <dbReference type="ARBA" id="ARBA00047899"/>
    </source>
</evidence>
<keyword evidence="6" id="KW-0418">Kinase</keyword>
<dbReference type="Pfam" id="PF16797">
    <property type="entry name" value="Fungal_KA1"/>
    <property type="match status" value="1"/>
</dbReference>
<feature type="compositionally biased region" description="Polar residues" evidence="11">
    <location>
        <begin position="758"/>
        <end position="772"/>
    </location>
</feature>
<keyword evidence="7 10" id="KW-0067">ATP-binding</keyword>
<accession>A0ABR3Y525</accession>
<feature type="region of interest" description="Disordered" evidence="11">
    <location>
        <begin position="1"/>
        <end position="63"/>
    </location>
</feature>
<dbReference type="InterPro" id="IPR000719">
    <property type="entry name" value="Prot_kinase_dom"/>
</dbReference>
<feature type="compositionally biased region" description="Low complexity" evidence="11">
    <location>
        <begin position="616"/>
        <end position="626"/>
    </location>
</feature>
<organism evidence="13 14">
    <name type="scientific">Phialemonium thermophilum</name>
    <dbReference type="NCBI Taxonomy" id="223376"/>
    <lineage>
        <taxon>Eukaryota</taxon>
        <taxon>Fungi</taxon>
        <taxon>Dikarya</taxon>
        <taxon>Ascomycota</taxon>
        <taxon>Pezizomycotina</taxon>
        <taxon>Sordariomycetes</taxon>
        <taxon>Sordariomycetidae</taxon>
        <taxon>Cephalothecales</taxon>
        <taxon>Cephalothecaceae</taxon>
        <taxon>Phialemonium</taxon>
    </lineage>
</organism>
<dbReference type="Pfam" id="PF00069">
    <property type="entry name" value="Pkinase"/>
    <property type="match status" value="1"/>
</dbReference>
<evidence type="ECO:0000256" key="9">
    <source>
        <dbReference type="ARBA" id="ARBA00048679"/>
    </source>
</evidence>
<feature type="compositionally biased region" description="Polar residues" evidence="11">
    <location>
        <begin position="874"/>
        <end position="884"/>
    </location>
</feature>
<dbReference type="PANTHER" id="PTHR43895">
    <property type="entry name" value="CALCIUM/CALMODULIN-DEPENDENT PROTEIN KINASE KINASE-RELATED"/>
    <property type="match status" value="1"/>
</dbReference>
<proteinExistence type="predicted"/>
<evidence type="ECO:0000256" key="7">
    <source>
        <dbReference type="ARBA" id="ARBA00022840"/>
    </source>
</evidence>
<name>A0ABR3Y525_9PEZI</name>
<dbReference type="InterPro" id="IPR011009">
    <property type="entry name" value="Kinase-like_dom_sf"/>
</dbReference>
<dbReference type="PROSITE" id="PS00108">
    <property type="entry name" value="PROTEIN_KINASE_ST"/>
    <property type="match status" value="1"/>
</dbReference>
<dbReference type="Gene3D" id="1.10.510.10">
    <property type="entry name" value="Transferase(Phosphotransferase) domain 1"/>
    <property type="match status" value="1"/>
</dbReference>